<feature type="compositionally biased region" description="Polar residues" evidence="1">
    <location>
        <begin position="1047"/>
        <end position="1062"/>
    </location>
</feature>
<reference evidence="2" key="1">
    <citation type="journal article" date="2022" name="bioRxiv">
        <title>Sequencing and chromosome-scale assembly of the giantPleurodeles waltlgenome.</title>
        <authorList>
            <person name="Brown T."/>
            <person name="Elewa A."/>
            <person name="Iarovenko S."/>
            <person name="Subramanian E."/>
            <person name="Araus A.J."/>
            <person name="Petzold A."/>
            <person name="Susuki M."/>
            <person name="Suzuki K.-i.T."/>
            <person name="Hayashi T."/>
            <person name="Toyoda A."/>
            <person name="Oliveira C."/>
            <person name="Osipova E."/>
            <person name="Leigh N.D."/>
            <person name="Simon A."/>
            <person name="Yun M.H."/>
        </authorList>
    </citation>
    <scope>NUCLEOTIDE SEQUENCE</scope>
    <source>
        <strain evidence="2">20211129_DDA</strain>
        <tissue evidence="2">Liver</tissue>
    </source>
</reference>
<dbReference type="InterPro" id="IPR027866">
    <property type="entry name" value="RESF1"/>
</dbReference>
<feature type="region of interest" description="Disordered" evidence="1">
    <location>
        <begin position="1036"/>
        <end position="1062"/>
    </location>
</feature>
<protein>
    <submittedName>
        <fullName evidence="2">Uncharacterized protein</fullName>
    </submittedName>
</protein>
<dbReference type="EMBL" id="JANPWB010000008">
    <property type="protein sequence ID" value="KAJ1165758.1"/>
    <property type="molecule type" value="Genomic_DNA"/>
</dbReference>
<dbReference type="GO" id="GO:1990226">
    <property type="term" value="F:histone methyltransferase binding"/>
    <property type="evidence" value="ECO:0007669"/>
    <property type="project" value="TreeGrafter"/>
</dbReference>
<feature type="compositionally biased region" description="Polar residues" evidence="1">
    <location>
        <begin position="1206"/>
        <end position="1216"/>
    </location>
</feature>
<dbReference type="PANTHER" id="PTHR21604">
    <property type="entry name" value="RETROELEMENT SILENCING FACTOR 1"/>
    <property type="match status" value="1"/>
</dbReference>
<comment type="caution">
    <text evidence="2">The sequence shown here is derived from an EMBL/GenBank/DDBJ whole genome shotgun (WGS) entry which is preliminary data.</text>
</comment>
<name>A0AAV7SNV4_PLEWA</name>
<feature type="region of interest" description="Disordered" evidence="1">
    <location>
        <begin position="1206"/>
        <end position="1325"/>
    </location>
</feature>
<evidence type="ECO:0000256" key="1">
    <source>
        <dbReference type="SAM" id="MobiDB-lite"/>
    </source>
</evidence>
<dbReference type="PANTHER" id="PTHR21604:SF0">
    <property type="entry name" value="RETROELEMENT SILENCING FACTOR 1"/>
    <property type="match status" value="1"/>
</dbReference>
<organism evidence="2 3">
    <name type="scientific">Pleurodeles waltl</name>
    <name type="common">Iberian ribbed newt</name>
    <dbReference type="NCBI Taxonomy" id="8319"/>
    <lineage>
        <taxon>Eukaryota</taxon>
        <taxon>Metazoa</taxon>
        <taxon>Chordata</taxon>
        <taxon>Craniata</taxon>
        <taxon>Vertebrata</taxon>
        <taxon>Euteleostomi</taxon>
        <taxon>Amphibia</taxon>
        <taxon>Batrachia</taxon>
        <taxon>Caudata</taxon>
        <taxon>Salamandroidea</taxon>
        <taxon>Salamandridae</taxon>
        <taxon>Pleurodelinae</taxon>
        <taxon>Pleurodeles</taxon>
    </lineage>
</organism>
<feature type="region of interest" description="Disordered" evidence="1">
    <location>
        <begin position="56"/>
        <end position="76"/>
    </location>
</feature>
<keyword evidence="3" id="KW-1185">Reference proteome</keyword>
<gene>
    <name evidence="2" type="ORF">NDU88_006175</name>
</gene>
<feature type="region of interest" description="Disordered" evidence="1">
    <location>
        <begin position="920"/>
        <end position="942"/>
    </location>
</feature>
<evidence type="ECO:0000313" key="2">
    <source>
        <dbReference type="EMBL" id="KAJ1165758.1"/>
    </source>
</evidence>
<evidence type="ECO:0000313" key="3">
    <source>
        <dbReference type="Proteomes" id="UP001066276"/>
    </source>
</evidence>
<feature type="compositionally biased region" description="Basic residues" evidence="1">
    <location>
        <begin position="1297"/>
        <end position="1312"/>
    </location>
</feature>
<sequence length="1807" mass="198712">MKGGSYVTQHNYCNSLQPENTVASFSHSKTGSNNSNKAEVAISQSKFGNGSAIQSTRFASNDQGPHTPKSGPLVKSRPACNPEINNCLKEQLKAKANSLDTQNAVLTEEDMISEVKILMQAKEYFINCFNAFKEKRKIFKSSKCNTNMPVNKQGPNFSGNLNSSYVPNVSPKLSGIATDLPPPPPCTAQTHASLTPMTSERLVNQKNQAQHTIVEQQGNFTDRSPNFGIELLDKYCYSDSAALASISPATEDRNIRIDRHSEGKYSQPDNTPTAGHAWMPAQSAACSGLLTTDTVDLEEKTNVDIEPVGFCQSNGQLNVAAQRIEKTAELQSEKHNIISNGQSSSVSPSLAQLSERNAHLLKFSKAFNTVEKDPQDQSRSSYANKSDRSSLLTELLADAICNLSKLAETNPGFPNSPQQHIGVPPTNNSVLTNAVSQSCSNSVDSALEIVSTYQHEPGKIMPNLLQTKAGLSVADEHILKSCIGILETPASNRPAQCKPLPNTNVDPPLPCTDTCAKNDIVQKNEKPTINMCKKIFPLNNINGAHQSTVDGQKQDSLSLNVVKTGEPQVAIVNPLILSKLKSPIADQDNKSVQLESSPIVQQDSVCSLLDNKAQCMLIGAPQTPISDMFSEAKLSHLTNIKPASCKSEPDTALIAATDKCEIVTPSDHTDCPGSNENDINQCPQTAKLRNPVENCQMTDSVGVLLHEKLNSLKPQTSPLSIENSFSMPDLSVSDTAPCIEDAYDEQLKISSFCTLVEGSRLYDSQIAQMFDNISASCLTSQENVVSDKGKELECNHLKTSVAADLKEQQLVGVDESKHLSPKGQFHISENCDVTNEHRLIKCNPLIAECLLENKTEQMQTCLDSGLVEIEPVDKQVTPNENQNPSGADMRERKKGIFSREQLAENYTLMHMQSKTLDLETLPSNDDLNQDEHSSEVVSHTNNNSSVNEFYDGTFQNVSSLFLNDQLSALQEEFPYGLEQLESTHCLADKHLLPEKKDFDTRDCTIAGDSPPNPNTFPLVGCGPNTDSATDCVTEQSVSGNKAVPTRLGNNDSVSSPGKCDSQQSTLIQSIPDWETPQGHAVPFDKESNIFPEDFSDCEKDDSVGNIEITVLDSEQILTFFPEMSSQSVTNTNTQGSQQQSQCHNTIKAEASETELCSDQRDPASLKSTDNCSSTKTKLFCCLYRWLSSDYNDVPKCSCAPIHNQDSTASPLGSNQTHVKEEPDNSANVKYPPDGSPAGSIEAGGVQTLSLSQNHKKRRNESATQGNVNRSMGDGHTSPMAAKHRPSMRNLNQPLNKTKPRIKSKDKVKKRWRKDSVGNSDSGETSIRMKCNVRPSEDHLPNGDLCVNNSLPLVDDKQRRNDSLTEKKHSYLALQGKMKNGKLVLETDFRQQFRHSTFSRPAHVPLNMNDTADEINTPNKKREHVEVFSHIQNRTQHNSESETCFAGKKPANIEMSKGKLLATEPGPSQWNRAESNVNALYQSNHAETVVDRHTSKVKEYFERRKTDHKKAAKKTSMKCNVANKKKVMNPIQKRKSHNFKVKKRDFALENKLAFHVSPGSVEDVEPIHQDTPQKSFVTNSCSSADVNAFCSTEHKSNRLCDKRVKKRDNNAFILNREADNQKKTSVPGQETKGSSKHYLNRVAFKNTSAERIHLARLEFGFSPGKLIGTRKSQKALDSSAHAAASQKVVEKSQLLEFKLCPDVLFNCSAMAESHENGIALPDKEKSSIEGIRSRKEDWLKNIPLKKRKVDMNTFQADGGLIATTLSEVSTSPAEGPAPQAQGSKAIFHAYKQLYLEKRKKSADTTPQS</sequence>
<dbReference type="GO" id="GO:0005634">
    <property type="term" value="C:nucleus"/>
    <property type="evidence" value="ECO:0007669"/>
    <property type="project" value="TreeGrafter"/>
</dbReference>
<dbReference type="Pfam" id="PF15395">
    <property type="entry name" value="DUF4617"/>
    <property type="match status" value="2"/>
</dbReference>
<dbReference type="Proteomes" id="UP001066276">
    <property type="component" value="Chromosome 4_2"/>
</dbReference>
<accession>A0AAV7SNV4</accession>
<proteinExistence type="predicted"/>